<sequence>MGSWDCYCAICGGPFCTLSVAQKPRSQRFFRRHGLSQPQSSSSAHANQSTEDDRGDATAETGNNGAADAASIEKITAEDELEDGSYDPDVISSRKTAWLEDLHILMKGEDEETGEEVGCVSGVGRYYDSAQVDVDKGDDPNFDPQAEIVAYDGSFPFHWPCFEILGTVLEGKAGINGLNKLKLYTTMRAAHPMFASRLNKLDYGNPGPACDQWWFSEAGKEFVVIHPTATLKKTTALIRDRWMKCTQVVSPSDRLRRAGADIFQRLPLELLAKTCNMLTPESLFQLALASPTIDALVEDKPFWKQYLPIHMPWSFELLSLFDDESQTFFHNVDYKSLVRWVDQETTPRLWMRGPFMSIANRRRIWHVCEQMEPVYSGRLRRFPLSEEERRRSELMMARMGLPPRQLQNS</sequence>
<dbReference type="InterPro" id="IPR001810">
    <property type="entry name" value="F-box_dom"/>
</dbReference>
<accession>A0A2T3ZA40</accession>
<organism evidence="3 4">
    <name type="scientific">Trichoderma asperellum (strain ATCC 204424 / CBS 433.97 / NBRC 101777)</name>
    <dbReference type="NCBI Taxonomy" id="1042311"/>
    <lineage>
        <taxon>Eukaryota</taxon>
        <taxon>Fungi</taxon>
        <taxon>Dikarya</taxon>
        <taxon>Ascomycota</taxon>
        <taxon>Pezizomycotina</taxon>
        <taxon>Sordariomycetes</taxon>
        <taxon>Hypocreomycetidae</taxon>
        <taxon>Hypocreales</taxon>
        <taxon>Hypocreaceae</taxon>
        <taxon>Trichoderma</taxon>
    </lineage>
</organism>
<dbReference type="STRING" id="1042311.A0A2T3ZA40"/>
<protein>
    <recommendedName>
        <fullName evidence="2">F-box domain-containing protein</fullName>
    </recommendedName>
</protein>
<evidence type="ECO:0000313" key="4">
    <source>
        <dbReference type="Proteomes" id="UP000240493"/>
    </source>
</evidence>
<dbReference type="EMBL" id="KZ679261">
    <property type="protein sequence ID" value="PTB41642.1"/>
    <property type="molecule type" value="Genomic_DNA"/>
</dbReference>
<dbReference type="PROSITE" id="PS50181">
    <property type="entry name" value="FBOX"/>
    <property type="match status" value="1"/>
</dbReference>
<dbReference type="AlphaFoldDB" id="A0A2T3ZA40"/>
<dbReference type="Proteomes" id="UP000240493">
    <property type="component" value="Unassembled WGS sequence"/>
</dbReference>
<evidence type="ECO:0000313" key="3">
    <source>
        <dbReference type="EMBL" id="PTB41642.1"/>
    </source>
</evidence>
<keyword evidence="4" id="KW-1185">Reference proteome</keyword>
<dbReference type="InterPro" id="IPR036047">
    <property type="entry name" value="F-box-like_dom_sf"/>
</dbReference>
<proteinExistence type="predicted"/>
<evidence type="ECO:0000256" key="1">
    <source>
        <dbReference type="SAM" id="MobiDB-lite"/>
    </source>
</evidence>
<evidence type="ECO:0000259" key="2">
    <source>
        <dbReference type="PROSITE" id="PS50181"/>
    </source>
</evidence>
<name>A0A2T3ZA40_TRIA4</name>
<feature type="compositionally biased region" description="Polar residues" evidence="1">
    <location>
        <begin position="36"/>
        <end position="49"/>
    </location>
</feature>
<gene>
    <name evidence="3" type="ORF">M441DRAFT_36947</name>
</gene>
<dbReference type="SUPFAM" id="SSF81383">
    <property type="entry name" value="F-box domain"/>
    <property type="match status" value="1"/>
</dbReference>
<feature type="region of interest" description="Disordered" evidence="1">
    <location>
        <begin position="31"/>
        <end position="70"/>
    </location>
</feature>
<reference evidence="3 4" key="1">
    <citation type="submission" date="2016-07" db="EMBL/GenBank/DDBJ databases">
        <title>Multiple horizontal gene transfer events from other fungi enriched the ability of initially mycotrophic Trichoderma (Ascomycota) to feed on dead plant biomass.</title>
        <authorList>
            <consortium name="DOE Joint Genome Institute"/>
            <person name="Aerts A."/>
            <person name="Atanasova L."/>
            <person name="Chenthamara K."/>
            <person name="Zhang J."/>
            <person name="Grujic M."/>
            <person name="Henrissat B."/>
            <person name="Kuo A."/>
            <person name="Salamov A."/>
            <person name="Lipzen A."/>
            <person name="Labutti K."/>
            <person name="Barry K."/>
            <person name="Miao Y."/>
            <person name="Rahimi M.J."/>
            <person name="Shen Q."/>
            <person name="Grigoriev I.V."/>
            <person name="Kubicek C.P."/>
            <person name="Druzhinina I.S."/>
        </authorList>
    </citation>
    <scope>NUCLEOTIDE SEQUENCE [LARGE SCALE GENOMIC DNA]</scope>
    <source>
        <strain evidence="3 4">CBS 433.97</strain>
    </source>
</reference>
<feature type="domain" description="F-box" evidence="2">
    <location>
        <begin position="260"/>
        <end position="306"/>
    </location>
</feature>
<dbReference type="OrthoDB" id="2571985at2759"/>